<keyword evidence="1" id="KW-0963">Cytoplasm</keyword>
<keyword evidence="1" id="KW-0931">ER-Golgi transport</keyword>
<dbReference type="GO" id="GO:0070971">
    <property type="term" value="C:endoplasmic reticulum exit site"/>
    <property type="evidence" value="ECO:0007669"/>
    <property type="project" value="TreeGrafter"/>
</dbReference>
<feature type="domain" description="Sec23/Sec24 beta-sandwich" evidence="2">
    <location>
        <begin position="10"/>
        <end position="110"/>
    </location>
</feature>
<dbReference type="OrthoDB" id="10256289at2759"/>
<dbReference type="Proteomes" id="UP000271889">
    <property type="component" value="Unassembled WGS sequence"/>
</dbReference>
<dbReference type="GO" id="GO:0030127">
    <property type="term" value="C:COPII vesicle coat"/>
    <property type="evidence" value="ECO:0007669"/>
    <property type="project" value="TreeGrafter"/>
</dbReference>
<dbReference type="PANTHER" id="PTHR11141:SF0">
    <property type="entry name" value="PROTEIN TRANSPORT PROTEIN SEC23"/>
    <property type="match status" value="1"/>
</dbReference>
<evidence type="ECO:0000256" key="1">
    <source>
        <dbReference type="RuleBase" id="RU365030"/>
    </source>
</evidence>
<dbReference type="AlphaFoldDB" id="A0A3P7MWX2"/>
<comment type="function">
    <text evidence="1">Component of the coat protein complex II (COPII) which promotes the formation of transport vesicles from the endoplasmic reticulum (ER). The coat has two main functions, the physical deformation of the endoplasmic reticulum membrane into vesicles and the selection of cargo molecules.</text>
</comment>
<dbReference type="EMBL" id="UYRV01112266">
    <property type="protein sequence ID" value="VDN27377.1"/>
    <property type="molecule type" value="Genomic_DNA"/>
</dbReference>
<dbReference type="Pfam" id="PF08033">
    <property type="entry name" value="Sec23_BS"/>
    <property type="match status" value="1"/>
</dbReference>
<dbReference type="InterPro" id="IPR012990">
    <property type="entry name" value="Beta-sandwich_Sec23_24"/>
</dbReference>
<keyword evidence="1" id="KW-0968">Cytoplasmic vesicle</keyword>
<keyword evidence="1" id="KW-0653">Protein transport</keyword>
<dbReference type="Gene3D" id="2.60.40.1670">
    <property type="entry name" value="beta-sandwich domain of Sec23/24"/>
    <property type="match status" value="1"/>
</dbReference>
<dbReference type="GO" id="GO:0046872">
    <property type="term" value="F:metal ion binding"/>
    <property type="evidence" value="ECO:0007669"/>
    <property type="project" value="UniProtKB-KW"/>
</dbReference>
<comment type="subcellular location">
    <subcellularLocation>
        <location evidence="1">Cytoplasmic vesicle</location>
        <location evidence="1">COPII-coated vesicle membrane</location>
        <topology evidence="1">Peripheral membrane protein</topology>
        <orientation evidence="1">Cytoplasmic side</orientation>
    </subcellularLocation>
    <subcellularLocation>
        <location evidence="1">Endoplasmic reticulum membrane</location>
        <topology evidence="1">Peripheral membrane protein</topology>
        <orientation evidence="1">Cytoplasmic side</orientation>
    </subcellularLocation>
</comment>
<reference evidence="3 4" key="1">
    <citation type="submission" date="2018-11" db="EMBL/GenBank/DDBJ databases">
        <authorList>
            <consortium name="Pathogen Informatics"/>
        </authorList>
    </citation>
    <scope>NUCLEOTIDE SEQUENCE [LARGE SCALE GENOMIC DNA]</scope>
</reference>
<evidence type="ECO:0000313" key="4">
    <source>
        <dbReference type="Proteomes" id="UP000271889"/>
    </source>
</evidence>
<keyword evidence="1" id="KW-0862">Zinc</keyword>
<keyword evidence="1" id="KW-0256">Endoplasmic reticulum</keyword>
<dbReference type="GO" id="GO:0005096">
    <property type="term" value="F:GTPase activator activity"/>
    <property type="evidence" value="ECO:0007669"/>
    <property type="project" value="TreeGrafter"/>
</dbReference>
<accession>A0A3P7MWX2</accession>
<organism evidence="3 4">
    <name type="scientific">Cylicostephanus goldi</name>
    <name type="common">Nematode worm</name>
    <dbReference type="NCBI Taxonomy" id="71465"/>
    <lineage>
        <taxon>Eukaryota</taxon>
        <taxon>Metazoa</taxon>
        <taxon>Ecdysozoa</taxon>
        <taxon>Nematoda</taxon>
        <taxon>Chromadorea</taxon>
        <taxon>Rhabditida</taxon>
        <taxon>Rhabditina</taxon>
        <taxon>Rhabditomorpha</taxon>
        <taxon>Strongyloidea</taxon>
        <taxon>Strongylidae</taxon>
        <taxon>Cylicostephanus</taxon>
    </lineage>
</organism>
<dbReference type="GO" id="GO:0015031">
    <property type="term" value="P:protein transport"/>
    <property type="evidence" value="ECO:0007669"/>
    <property type="project" value="UniProtKB-KW"/>
</dbReference>
<keyword evidence="1" id="KW-0479">Metal-binding</keyword>
<dbReference type="PANTHER" id="PTHR11141">
    <property type="entry name" value="PROTEIN TRANSPORT PROTEIN SEC23"/>
    <property type="match status" value="1"/>
</dbReference>
<dbReference type="SUPFAM" id="SSF81995">
    <property type="entry name" value="beta-sandwich domain of Sec23/24"/>
    <property type="match status" value="1"/>
</dbReference>
<evidence type="ECO:0000259" key="2">
    <source>
        <dbReference type="Pfam" id="PF08033"/>
    </source>
</evidence>
<gene>
    <name evidence="3" type="ORF">CGOC_LOCUS10643</name>
</gene>
<protein>
    <recommendedName>
        <fullName evidence="1">Protein transport protein SEC23</fullName>
    </recommendedName>
</protein>
<keyword evidence="1" id="KW-0813">Transport</keyword>
<name>A0A3P7MWX2_CYLGO</name>
<keyword evidence="4" id="KW-1185">Reference proteome</keyword>
<dbReference type="InterPro" id="IPR037364">
    <property type="entry name" value="Sec23"/>
</dbReference>
<dbReference type="GO" id="GO:0005789">
    <property type="term" value="C:endoplasmic reticulum membrane"/>
    <property type="evidence" value="ECO:0007669"/>
    <property type="project" value="UniProtKB-SubCell"/>
</dbReference>
<sequence>MIKLQLIVEYKSEVKTGNGLRIEGVLGCCASGNVRNACVSDTEMGIGGTCQWKFCSLTSRSTLCVQFEISAQHGSAIPQGARGMVQFVTQYQHADGRKRIRVTTTCRSWADMATQQPNIAYGFDQVSTVLSSGKTTYKFNDGYRTSSPTEHFAIEFTFRRNLWALMTILSH</sequence>
<comment type="similarity">
    <text evidence="1">Belongs to the SEC23/SEC24 family. SEC23 subfamily.</text>
</comment>
<dbReference type="GO" id="GO:0090110">
    <property type="term" value="P:COPII-coated vesicle cargo loading"/>
    <property type="evidence" value="ECO:0007669"/>
    <property type="project" value="TreeGrafter"/>
</dbReference>
<proteinExistence type="inferred from homology"/>
<keyword evidence="1" id="KW-0472">Membrane</keyword>
<evidence type="ECO:0000313" key="3">
    <source>
        <dbReference type="EMBL" id="VDN27377.1"/>
    </source>
</evidence>